<sequence length="121" mass="13304">MLIPGSVPKGVKMAKAIDAITKVPLNPNRALEIVPTFMYQLTSNMKIAASGASMRANAKRKVPKATCVAIRVTPHIMANPKLIRNAHNAIFCFGDIASILPLVIVRMKENSRKYTEMLFPE</sequence>
<dbReference type="EMBL" id="BQKK01000006">
    <property type="protein sequence ID" value="GJN43668.1"/>
    <property type="molecule type" value="Genomic_DNA"/>
</dbReference>
<gene>
    <name evidence="1" type="ORF">CAT723_21470</name>
</gene>
<reference evidence="1" key="1">
    <citation type="submission" date="2021-12" db="EMBL/GenBank/DDBJ databases">
        <title>Draft genome sequence of Corynebacterium ammoniagenes strain T-723.</title>
        <authorList>
            <person name="Matsuzawa M."/>
            <person name="Hiratani M."/>
            <person name="Abe I."/>
            <person name="Tsuji Y."/>
            <person name="Nakamura J."/>
        </authorList>
    </citation>
    <scope>NUCLEOTIDE SEQUENCE</scope>
    <source>
        <strain evidence="1">T-723</strain>
    </source>
</reference>
<evidence type="ECO:0000313" key="1">
    <source>
        <dbReference type="EMBL" id="GJN43668.1"/>
    </source>
</evidence>
<dbReference type="Proteomes" id="UP001054925">
    <property type="component" value="Unassembled WGS sequence"/>
</dbReference>
<organism evidence="1 2">
    <name type="scientific">Corynebacterium ammoniagenes</name>
    <name type="common">Brevibacterium ammoniagenes</name>
    <dbReference type="NCBI Taxonomy" id="1697"/>
    <lineage>
        <taxon>Bacteria</taxon>
        <taxon>Bacillati</taxon>
        <taxon>Actinomycetota</taxon>
        <taxon>Actinomycetes</taxon>
        <taxon>Mycobacteriales</taxon>
        <taxon>Corynebacteriaceae</taxon>
        <taxon>Corynebacterium</taxon>
    </lineage>
</organism>
<name>A0AAV5GAC4_CORAM</name>
<protein>
    <submittedName>
        <fullName evidence="1">Uncharacterized protein</fullName>
    </submittedName>
</protein>
<comment type="caution">
    <text evidence="1">The sequence shown here is derived from an EMBL/GenBank/DDBJ whole genome shotgun (WGS) entry which is preliminary data.</text>
</comment>
<evidence type="ECO:0000313" key="2">
    <source>
        <dbReference type="Proteomes" id="UP001054925"/>
    </source>
</evidence>
<proteinExistence type="predicted"/>
<dbReference type="AlphaFoldDB" id="A0AAV5GAC4"/>
<accession>A0AAV5GAC4</accession>